<keyword evidence="6 7" id="KW-0472">Membrane</keyword>
<keyword evidence="4 7" id="KW-0812">Transmembrane</keyword>
<feature type="transmembrane region" description="Helical" evidence="7">
    <location>
        <begin position="80"/>
        <end position="96"/>
    </location>
</feature>
<evidence type="ECO:0000256" key="2">
    <source>
        <dbReference type="ARBA" id="ARBA00022448"/>
    </source>
</evidence>
<evidence type="ECO:0000256" key="5">
    <source>
        <dbReference type="ARBA" id="ARBA00022989"/>
    </source>
</evidence>
<dbReference type="Gene3D" id="1.20.1250.20">
    <property type="entry name" value="MFS general substrate transporter like domains"/>
    <property type="match status" value="1"/>
</dbReference>
<feature type="transmembrane region" description="Helical" evidence="7">
    <location>
        <begin position="14"/>
        <end position="40"/>
    </location>
</feature>
<feature type="transmembrane region" description="Helical" evidence="7">
    <location>
        <begin position="102"/>
        <end position="119"/>
    </location>
</feature>
<dbReference type="STRING" id="1830138.SAMN05443507_10592"/>
<feature type="transmembrane region" description="Helical" evidence="7">
    <location>
        <begin position="260"/>
        <end position="279"/>
    </location>
</feature>
<dbReference type="GO" id="GO:0005886">
    <property type="term" value="C:plasma membrane"/>
    <property type="evidence" value="ECO:0007669"/>
    <property type="project" value="UniProtKB-SubCell"/>
</dbReference>
<dbReference type="RefSeq" id="WP_072873334.1">
    <property type="nucleotide sequence ID" value="NZ_FRAF01000005.1"/>
</dbReference>
<feature type="transmembrane region" description="Helical" evidence="7">
    <location>
        <begin position="378"/>
        <end position="396"/>
    </location>
</feature>
<evidence type="ECO:0000256" key="1">
    <source>
        <dbReference type="ARBA" id="ARBA00004651"/>
    </source>
</evidence>
<organism evidence="9 10">
    <name type="scientific">Alicyclobacillus tolerans</name>
    <dbReference type="NCBI Taxonomy" id="90970"/>
    <lineage>
        <taxon>Bacteria</taxon>
        <taxon>Bacillati</taxon>
        <taxon>Bacillota</taxon>
        <taxon>Bacilli</taxon>
        <taxon>Bacillales</taxon>
        <taxon>Alicyclobacillaceae</taxon>
        <taxon>Alicyclobacillus</taxon>
    </lineage>
</organism>
<dbReference type="GO" id="GO:0022857">
    <property type="term" value="F:transmembrane transporter activity"/>
    <property type="evidence" value="ECO:0007669"/>
    <property type="project" value="InterPro"/>
</dbReference>
<dbReference type="EMBL" id="FRAF01000005">
    <property type="protein sequence ID" value="SHJ91098.1"/>
    <property type="molecule type" value="Genomic_DNA"/>
</dbReference>
<evidence type="ECO:0000313" key="9">
    <source>
        <dbReference type="EMBL" id="SHJ91098.1"/>
    </source>
</evidence>
<gene>
    <name evidence="9" type="ORF">SAMN05443507_10592</name>
</gene>
<dbReference type="PROSITE" id="PS00216">
    <property type="entry name" value="SUGAR_TRANSPORT_1"/>
    <property type="match status" value="1"/>
</dbReference>
<dbReference type="OrthoDB" id="8952229at2"/>
<feature type="transmembrane region" description="Helical" evidence="7">
    <location>
        <begin position="286"/>
        <end position="306"/>
    </location>
</feature>
<dbReference type="InterPro" id="IPR011701">
    <property type="entry name" value="MFS"/>
</dbReference>
<proteinExistence type="predicted"/>
<name>A0A1M6N5W1_9BACL</name>
<evidence type="ECO:0000313" key="10">
    <source>
        <dbReference type="Proteomes" id="UP000184016"/>
    </source>
</evidence>
<dbReference type="PANTHER" id="PTHR23517:SF2">
    <property type="entry name" value="MULTIDRUG RESISTANCE PROTEIN MDTH"/>
    <property type="match status" value="1"/>
</dbReference>
<feature type="transmembrane region" description="Helical" evidence="7">
    <location>
        <begin position="140"/>
        <end position="162"/>
    </location>
</feature>
<dbReference type="PROSITE" id="PS50850">
    <property type="entry name" value="MFS"/>
    <property type="match status" value="1"/>
</dbReference>
<accession>A0A1M6N5W1</accession>
<feature type="transmembrane region" description="Helical" evidence="7">
    <location>
        <begin position="343"/>
        <end position="366"/>
    </location>
</feature>
<feature type="transmembrane region" description="Helical" evidence="7">
    <location>
        <begin position="222"/>
        <end position="240"/>
    </location>
</feature>
<keyword evidence="3" id="KW-1003">Cell membrane</keyword>
<evidence type="ECO:0000256" key="6">
    <source>
        <dbReference type="ARBA" id="ARBA00023136"/>
    </source>
</evidence>
<dbReference type="CDD" id="cd17329">
    <property type="entry name" value="MFS_MdtH_MDR_like"/>
    <property type="match status" value="1"/>
</dbReference>
<protein>
    <submittedName>
        <fullName evidence="9">Predicted arabinose efflux permease, MFS family</fullName>
    </submittedName>
</protein>
<dbReference type="InterPro" id="IPR005829">
    <property type="entry name" value="Sugar_transporter_CS"/>
</dbReference>
<keyword evidence="10" id="KW-1185">Reference proteome</keyword>
<feature type="transmembrane region" description="Helical" evidence="7">
    <location>
        <begin position="168"/>
        <end position="186"/>
    </location>
</feature>
<dbReference type="InterPro" id="IPR036259">
    <property type="entry name" value="MFS_trans_sf"/>
</dbReference>
<dbReference type="InterPro" id="IPR020846">
    <property type="entry name" value="MFS_dom"/>
</dbReference>
<evidence type="ECO:0000256" key="3">
    <source>
        <dbReference type="ARBA" id="ARBA00022475"/>
    </source>
</evidence>
<reference evidence="10" key="1">
    <citation type="submission" date="2016-11" db="EMBL/GenBank/DDBJ databases">
        <authorList>
            <person name="Varghese N."/>
            <person name="Submissions S."/>
        </authorList>
    </citation>
    <scope>NUCLEOTIDE SEQUENCE [LARGE SCALE GENOMIC DNA]</scope>
    <source>
        <strain evidence="10">USBA-503</strain>
    </source>
</reference>
<keyword evidence="5 7" id="KW-1133">Transmembrane helix</keyword>
<feature type="transmembrane region" description="Helical" evidence="7">
    <location>
        <begin position="46"/>
        <end position="68"/>
    </location>
</feature>
<dbReference type="InterPro" id="IPR050171">
    <property type="entry name" value="MFS_Transporters"/>
</dbReference>
<feature type="domain" description="Major facilitator superfamily (MFS) profile" evidence="8">
    <location>
        <begin position="15"/>
        <end position="402"/>
    </location>
</feature>
<dbReference type="PANTHER" id="PTHR23517">
    <property type="entry name" value="RESISTANCE PROTEIN MDTM, PUTATIVE-RELATED-RELATED"/>
    <property type="match status" value="1"/>
</dbReference>
<keyword evidence="2" id="KW-0813">Transport</keyword>
<evidence type="ECO:0000256" key="4">
    <source>
        <dbReference type="ARBA" id="ARBA00022692"/>
    </source>
</evidence>
<dbReference type="Pfam" id="PF07690">
    <property type="entry name" value="MFS_1"/>
    <property type="match status" value="1"/>
</dbReference>
<comment type="subcellular location">
    <subcellularLocation>
        <location evidence="1">Cell membrane</location>
        <topology evidence="1">Multi-pass membrane protein</topology>
    </subcellularLocation>
</comment>
<evidence type="ECO:0000259" key="8">
    <source>
        <dbReference type="PROSITE" id="PS50850"/>
    </source>
</evidence>
<evidence type="ECO:0000256" key="7">
    <source>
        <dbReference type="SAM" id="Phobius"/>
    </source>
</evidence>
<dbReference type="Proteomes" id="UP000184016">
    <property type="component" value="Unassembled WGS sequence"/>
</dbReference>
<dbReference type="SUPFAM" id="SSF103473">
    <property type="entry name" value="MFS general substrate transporter"/>
    <property type="match status" value="1"/>
</dbReference>
<dbReference type="AlphaFoldDB" id="A0A1M6N5W1"/>
<sequence>MVWWRNQIPQLHPVVWFLIAGTGFTRFAQFMVMPFLALYMSHETQASPAVIGLAVGSAPLVGTLFGLFTGIFSDKIGRKRFMLFGMLLGTVAMIGFANARSVVAFIVFSSVNGLVRPLFEPSAQATIADFTPADMRGAAFALRYWAINVGAAVGPLVGAWLGTVSSGWTFYITASVDALYVIFLLVKVPANIQSLDVQQPISTGLKTPSPLQLLGILGRDRAFLIFLLAVLTETFGYAQINSTLPESLAMHYTVSVSAHIFSLLVFTNAVEVVVCQWFIHKSVQRLSALSQIVIGQILFAAGYALFGILHSLPGEFLGMVVLTFGEICSFPPRSRYIAEIAPLGARATYYGASSLSSFGFFLGPWLGGVVLRDWGDAWMFRCVAMLVLAGVPLFLLSHYIRKLHVSVAENTPIQG</sequence>